<dbReference type="SUPFAM" id="SSF49299">
    <property type="entry name" value="PKD domain"/>
    <property type="match status" value="1"/>
</dbReference>
<dbReference type="RefSeq" id="WP_136449248.1">
    <property type="nucleotide sequence ID" value="NZ_SSXH01000642.1"/>
</dbReference>
<dbReference type="InterPro" id="IPR000601">
    <property type="entry name" value="PKD_dom"/>
</dbReference>
<evidence type="ECO:0000313" key="3">
    <source>
        <dbReference type="Proteomes" id="UP000305282"/>
    </source>
</evidence>
<organism evidence="2 3">
    <name type="scientific">Candidatus Frankia alpina</name>
    <dbReference type="NCBI Taxonomy" id="2699483"/>
    <lineage>
        <taxon>Bacteria</taxon>
        <taxon>Bacillati</taxon>
        <taxon>Actinomycetota</taxon>
        <taxon>Actinomycetes</taxon>
        <taxon>Frankiales</taxon>
        <taxon>Frankiaceae</taxon>
        <taxon>Frankia</taxon>
    </lineage>
</organism>
<feature type="domain" description="PKD" evidence="1">
    <location>
        <begin position="227"/>
        <end position="276"/>
    </location>
</feature>
<gene>
    <name evidence="2" type="ORF">E7Y31_19120</name>
</gene>
<dbReference type="Proteomes" id="UP000305282">
    <property type="component" value="Unassembled WGS sequence"/>
</dbReference>
<dbReference type="Pfam" id="PF00801">
    <property type="entry name" value="PKD"/>
    <property type="match status" value="1"/>
</dbReference>
<reference evidence="2 3" key="1">
    <citation type="submission" date="2019-04" db="EMBL/GenBank/DDBJ databases">
        <title>Draft genome sequences for three unisolated Alnus-infective Frankia Sp+ strains, AgTrS, AiOr and AvVan, the first sequenced Frankia strains able to sporulate in-planta.</title>
        <authorList>
            <person name="Bethencourt L."/>
            <person name="Vautrin F."/>
            <person name="Taib N."/>
            <person name="Dubost A."/>
            <person name="Castro-Garcia L."/>
            <person name="Imbaud O."/>
            <person name="Abrouk D."/>
            <person name="Fournier P."/>
            <person name="Briolay J."/>
            <person name="Nguyen A."/>
            <person name="Normand P."/>
            <person name="Fernandez M.P."/>
            <person name="Brochier-Armanet C."/>
            <person name="Herrera-Belaroussi A."/>
        </authorList>
    </citation>
    <scope>NUCLEOTIDE SEQUENCE [LARGE SCALE GENOMIC DNA]</scope>
    <source>
        <strain evidence="2 3">AvVan</strain>
    </source>
</reference>
<evidence type="ECO:0000259" key="1">
    <source>
        <dbReference type="PROSITE" id="PS50093"/>
    </source>
</evidence>
<proteinExistence type="predicted"/>
<protein>
    <submittedName>
        <fullName evidence="2">PKD domain-containing protein</fullName>
    </submittedName>
</protein>
<dbReference type="InterPro" id="IPR035986">
    <property type="entry name" value="PKD_dom_sf"/>
</dbReference>
<dbReference type="InterPro" id="IPR013783">
    <property type="entry name" value="Ig-like_fold"/>
</dbReference>
<sequence length="316" mass="33052">MTVPQTPSDRPGRRALPRVAVLAVALVLLAGLGGLLPGPGLPALPGLSRLPSAGRAAAAPGDQTRIPCVGVLWGSCDTRATANGYQYRYHNGMLERIAADADADGGVPRRASCGQDCPDDPAAVCELYELVGADPAMTPAERAQFDQTMAGCNNYLLPDDAVPIAAVQAALADYLRDKLLPKPSIVIAPSGRSFANLATILYTPVPESYTFNVDQPVVATISAVPHYRWEFGDGATGPDAPGRPYDSAISPREHPEAYVSHDYAQPGQYQVAFTVTWDGTFTLPGVADAFPLAPVTLAAAQGLVVNEAAGVLVHND</sequence>
<name>A0A4S5CS72_9ACTN</name>
<comment type="caution">
    <text evidence="2">The sequence shown here is derived from an EMBL/GenBank/DDBJ whole genome shotgun (WGS) entry which is preliminary data.</text>
</comment>
<dbReference type="CDD" id="cd00146">
    <property type="entry name" value="PKD"/>
    <property type="match status" value="1"/>
</dbReference>
<keyword evidence="3" id="KW-1185">Reference proteome</keyword>
<dbReference type="PROSITE" id="PS50093">
    <property type="entry name" value="PKD"/>
    <property type="match status" value="1"/>
</dbReference>
<dbReference type="GO" id="GO:0005975">
    <property type="term" value="P:carbohydrate metabolic process"/>
    <property type="evidence" value="ECO:0007669"/>
    <property type="project" value="UniProtKB-ARBA"/>
</dbReference>
<dbReference type="AlphaFoldDB" id="A0A4S5CS72"/>
<dbReference type="Gene3D" id="2.60.40.10">
    <property type="entry name" value="Immunoglobulins"/>
    <property type="match status" value="1"/>
</dbReference>
<evidence type="ECO:0000313" key="2">
    <source>
        <dbReference type="EMBL" id="THJ48859.1"/>
    </source>
</evidence>
<dbReference type="EMBL" id="SSXH01000642">
    <property type="protein sequence ID" value="THJ48859.1"/>
    <property type="molecule type" value="Genomic_DNA"/>
</dbReference>
<accession>A0A4S5CS72</accession>
<dbReference type="OrthoDB" id="5192284at2"/>